<dbReference type="GO" id="GO:0004016">
    <property type="term" value="F:adenylate cyclase activity"/>
    <property type="evidence" value="ECO:0007669"/>
    <property type="project" value="UniProtKB-ARBA"/>
</dbReference>
<dbReference type="SMART" id="SM00044">
    <property type="entry name" value="CYCc"/>
    <property type="match status" value="1"/>
</dbReference>
<dbReference type="EMBL" id="FWZT01000017">
    <property type="protein sequence ID" value="SMF55493.1"/>
    <property type="molecule type" value="Genomic_DNA"/>
</dbReference>
<dbReference type="Proteomes" id="UP000192907">
    <property type="component" value="Unassembled WGS sequence"/>
</dbReference>
<dbReference type="Pfam" id="PF07238">
    <property type="entry name" value="PilZ"/>
    <property type="match status" value="1"/>
</dbReference>
<reference evidence="4" key="1">
    <citation type="submission" date="2017-04" db="EMBL/GenBank/DDBJ databases">
        <authorList>
            <person name="Varghese N."/>
            <person name="Submissions S."/>
        </authorList>
    </citation>
    <scope>NUCLEOTIDE SEQUENCE [LARGE SCALE GENOMIC DNA]</scope>
    <source>
        <strain evidence="4">RKEM611</strain>
    </source>
</reference>
<evidence type="ECO:0000313" key="4">
    <source>
        <dbReference type="Proteomes" id="UP000192907"/>
    </source>
</evidence>
<feature type="domain" description="Guanylate cyclase" evidence="2">
    <location>
        <begin position="463"/>
        <end position="599"/>
    </location>
</feature>
<dbReference type="SUPFAM" id="SSF55073">
    <property type="entry name" value="Nucleotide cyclase"/>
    <property type="match status" value="1"/>
</dbReference>
<sequence>MLSKVKWLQQPNVSHTWALTSVLIWVGLLFAFQDTQIASDVDNKISLPSYFRLRHELSKGPELHKKIKVFGVDDSTVSWLKSPNLTMEQWSQLLLDIDRRKPKAIIIDAMFSIANIPSDRVAESQQAIEAMSAIESRVIVGAFAAPKVVPFRQKISLDNPAYELKNYIHLPENLYSDPEKVARSLNLYPARGGHIYGPDPVLRPYFKHVGQILYSGNSRFIPFLRIDDTTAIPHFMIFADDEPKFYKGKLYLRKAKISTYEDGTAPINFNSFRYYLGKTTALRFLMEDRYKEKYLNLVNEGDYVYIIPAFYTGNTDFKQTPFGPMPAGYTHLSVLNSILNQDWLVPINYKRTFIVIAACLGAALAVKVNSIGFALSIVVGLSAWVSIAMYLFAFKGLLVPLVFPAISFIGPLITIFVEKSRVAEKKSQYIRNALEGSIRPRELETLAREPNRVNFEARERVVTVMFIDVVGFSLLAENQLPRIAFDSLKQTLSEISRIVHEYGGIVNKNLGDGLLCFFGYSLERDETTFDHAEKALECAIKIQKENVPKMLAAAEKKEPVHPLRIGINTSSVYLGNLGTENRIDFTVVGNGVNFAKRLEGACEPHSVLMGGTTRELVEPLGIYQDGLKKRLIEIKHHHEMVESWEYDPYWDELEMRVAANNAYRSSTHQARAEKRWRVDLPDNLIVTTNMGTGELVNFSSTGLSIKLPSLLVKGAVLTLNLDSSDGRLKKKLEAQGLGTISIEVRWGFQDNKGYLHGVRFRHVTTEQTMFVVEQLCKFGLAGQAWQKSGSPDDQAS</sequence>
<dbReference type="Pfam" id="PF05226">
    <property type="entry name" value="CHASE2"/>
    <property type="match status" value="1"/>
</dbReference>
<dbReference type="InterPro" id="IPR029787">
    <property type="entry name" value="Nucleotide_cyclase"/>
</dbReference>
<dbReference type="CDD" id="cd07302">
    <property type="entry name" value="CHD"/>
    <property type="match status" value="1"/>
</dbReference>
<feature type="transmembrane region" description="Helical" evidence="1">
    <location>
        <begin position="12"/>
        <end position="32"/>
    </location>
</feature>
<keyword evidence="4" id="KW-1185">Reference proteome</keyword>
<dbReference type="GO" id="GO:0035438">
    <property type="term" value="F:cyclic-di-GMP binding"/>
    <property type="evidence" value="ECO:0007669"/>
    <property type="project" value="InterPro"/>
</dbReference>
<feature type="transmembrane region" description="Helical" evidence="1">
    <location>
        <begin position="349"/>
        <end position="366"/>
    </location>
</feature>
<dbReference type="GO" id="GO:0035556">
    <property type="term" value="P:intracellular signal transduction"/>
    <property type="evidence" value="ECO:0007669"/>
    <property type="project" value="InterPro"/>
</dbReference>
<dbReference type="RefSeq" id="WP_159455525.1">
    <property type="nucleotide sequence ID" value="NZ_FWZT01000017.1"/>
</dbReference>
<name>A0A1Y6CBG9_9BACT</name>
<dbReference type="PROSITE" id="PS50125">
    <property type="entry name" value="GUANYLATE_CYCLASE_2"/>
    <property type="match status" value="1"/>
</dbReference>
<dbReference type="InterPro" id="IPR001054">
    <property type="entry name" value="A/G_cyclase"/>
</dbReference>
<dbReference type="STRING" id="1513793.SAMN06296036_117125"/>
<evidence type="ECO:0000313" key="3">
    <source>
        <dbReference type="EMBL" id="SMF55493.1"/>
    </source>
</evidence>
<protein>
    <submittedName>
        <fullName evidence="3">Adenylate cyclase, class 3</fullName>
    </submittedName>
</protein>
<accession>A0A1Y6CBG9</accession>
<dbReference type="GO" id="GO:0006171">
    <property type="term" value="P:cAMP biosynthetic process"/>
    <property type="evidence" value="ECO:0007669"/>
    <property type="project" value="TreeGrafter"/>
</dbReference>
<organism evidence="3 4">
    <name type="scientific">Pseudobacteriovorax antillogorgiicola</name>
    <dbReference type="NCBI Taxonomy" id="1513793"/>
    <lineage>
        <taxon>Bacteria</taxon>
        <taxon>Pseudomonadati</taxon>
        <taxon>Bdellovibrionota</taxon>
        <taxon>Oligoflexia</taxon>
        <taxon>Oligoflexales</taxon>
        <taxon>Pseudobacteriovoracaceae</taxon>
        <taxon>Pseudobacteriovorax</taxon>
    </lineage>
</organism>
<feature type="transmembrane region" description="Helical" evidence="1">
    <location>
        <begin position="398"/>
        <end position="417"/>
    </location>
</feature>
<dbReference type="PANTHER" id="PTHR43081">
    <property type="entry name" value="ADENYLATE CYCLASE, TERMINAL-DIFFERENTIATION SPECIFIC-RELATED"/>
    <property type="match status" value="1"/>
</dbReference>
<dbReference type="Pfam" id="PF00211">
    <property type="entry name" value="Guanylate_cyc"/>
    <property type="match status" value="1"/>
</dbReference>
<dbReference type="InterPro" id="IPR007890">
    <property type="entry name" value="CHASE2"/>
</dbReference>
<proteinExistence type="predicted"/>
<evidence type="ECO:0000256" key="1">
    <source>
        <dbReference type="SAM" id="Phobius"/>
    </source>
</evidence>
<keyword evidence="1" id="KW-0812">Transmembrane</keyword>
<dbReference type="InterPro" id="IPR009875">
    <property type="entry name" value="PilZ_domain"/>
</dbReference>
<gene>
    <name evidence="3" type="ORF">SAMN06296036_117125</name>
</gene>
<feature type="transmembrane region" description="Helical" evidence="1">
    <location>
        <begin position="373"/>
        <end position="392"/>
    </location>
</feature>
<keyword evidence="1" id="KW-0472">Membrane</keyword>
<dbReference type="Gene3D" id="3.30.70.1230">
    <property type="entry name" value="Nucleotide cyclase"/>
    <property type="match status" value="1"/>
</dbReference>
<dbReference type="PANTHER" id="PTHR43081:SF20">
    <property type="entry name" value="TWO-COMPONENT RESPONSE REGULATOR"/>
    <property type="match status" value="1"/>
</dbReference>
<keyword evidence="1" id="KW-1133">Transmembrane helix</keyword>
<dbReference type="AlphaFoldDB" id="A0A1Y6CBG9"/>
<dbReference type="InterPro" id="IPR050697">
    <property type="entry name" value="Adenylyl/Guanylyl_Cyclase_3/4"/>
</dbReference>
<evidence type="ECO:0000259" key="2">
    <source>
        <dbReference type="PROSITE" id="PS50125"/>
    </source>
</evidence>